<evidence type="ECO:0000313" key="4">
    <source>
        <dbReference type="EMBL" id="KAJ4254537.1"/>
    </source>
</evidence>
<reference evidence="4" key="1">
    <citation type="submission" date="2022-09" db="EMBL/GenBank/DDBJ databases">
        <title>Fusarium specimens isolated from Avocado Roots.</title>
        <authorList>
            <person name="Stajich J."/>
            <person name="Roper C."/>
            <person name="Heimlech-Rivalta G."/>
        </authorList>
    </citation>
    <scope>NUCLEOTIDE SEQUENCE</scope>
    <source>
        <strain evidence="4">CF00136</strain>
    </source>
</reference>
<dbReference type="SUPFAM" id="SSF52540">
    <property type="entry name" value="P-loop containing nucleoside triphosphate hydrolases"/>
    <property type="match status" value="1"/>
</dbReference>
<feature type="domain" description="NACHT" evidence="3">
    <location>
        <begin position="167"/>
        <end position="314"/>
    </location>
</feature>
<evidence type="ECO:0000259" key="3">
    <source>
        <dbReference type="PROSITE" id="PS50837"/>
    </source>
</evidence>
<evidence type="ECO:0000313" key="5">
    <source>
        <dbReference type="Proteomes" id="UP001152049"/>
    </source>
</evidence>
<dbReference type="OrthoDB" id="538223at2759"/>
<evidence type="ECO:0000256" key="2">
    <source>
        <dbReference type="SAM" id="Coils"/>
    </source>
</evidence>
<dbReference type="InterPro" id="IPR027417">
    <property type="entry name" value="P-loop_NTPase"/>
</dbReference>
<dbReference type="EMBL" id="JAOQAZ010000022">
    <property type="protein sequence ID" value="KAJ4254537.1"/>
    <property type="molecule type" value="Genomic_DNA"/>
</dbReference>
<dbReference type="PROSITE" id="PS50837">
    <property type="entry name" value="NACHT"/>
    <property type="match status" value="1"/>
</dbReference>
<protein>
    <recommendedName>
        <fullName evidence="3">NACHT domain-containing protein</fullName>
    </recommendedName>
</protein>
<dbReference type="Pfam" id="PF24883">
    <property type="entry name" value="NPHP3_N"/>
    <property type="match status" value="1"/>
</dbReference>
<organism evidence="4 5">
    <name type="scientific">Fusarium torreyae</name>
    <dbReference type="NCBI Taxonomy" id="1237075"/>
    <lineage>
        <taxon>Eukaryota</taxon>
        <taxon>Fungi</taxon>
        <taxon>Dikarya</taxon>
        <taxon>Ascomycota</taxon>
        <taxon>Pezizomycotina</taxon>
        <taxon>Sordariomycetes</taxon>
        <taxon>Hypocreomycetidae</taxon>
        <taxon>Hypocreales</taxon>
        <taxon>Nectriaceae</taxon>
        <taxon>Fusarium</taxon>
    </lineage>
</organism>
<dbReference type="Gene3D" id="3.40.50.300">
    <property type="entry name" value="P-loop containing nucleotide triphosphate hydrolases"/>
    <property type="match status" value="1"/>
</dbReference>
<keyword evidence="2" id="KW-0175">Coiled coil</keyword>
<comment type="caution">
    <text evidence="4">The sequence shown here is derived from an EMBL/GenBank/DDBJ whole genome shotgun (WGS) entry which is preliminary data.</text>
</comment>
<dbReference type="InterPro" id="IPR056884">
    <property type="entry name" value="NPHP3-like_N"/>
</dbReference>
<accession>A0A9W8VBB3</accession>
<keyword evidence="5" id="KW-1185">Reference proteome</keyword>
<dbReference type="AlphaFoldDB" id="A0A9W8VBB3"/>
<feature type="coiled-coil region" evidence="2">
    <location>
        <begin position="24"/>
        <end position="51"/>
    </location>
</feature>
<dbReference type="Proteomes" id="UP001152049">
    <property type="component" value="Unassembled WGS sequence"/>
</dbReference>
<name>A0A9W8VBB3_9HYPO</name>
<dbReference type="PANTHER" id="PTHR10039:SF17">
    <property type="entry name" value="FUNGAL STAND N-TERMINAL GOODBYE DOMAIN-CONTAINING PROTEIN-RELATED"/>
    <property type="match status" value="1"/>
</dbReference>
<dbReference type="PANTHER" id="PTHR10039">
    <property type="entry name" value="AMELOGENIN"/>
    <property type="match status" value="1"/>
</dbReference>
<evidence type="ECO:0000256" key="1">
    <source>
        <dbReference type="ARBA" id="ARBA00022737"/>
    </source>
</evidence>
<sequence length="647" mass="72982">MEALGVAANVIAVIDISVKILQVCSQYAKEVKDARDDIEQFREEVADLQSVTKEVHRLINSPGGTKLRTPQSFAETIESSESLLSELCDRLEPAPKALQVDQTTVLLDVDSKLDKVDSQSIMRVLPSAAGAAYNSYAEEHNSTCLKNTRLELLQEIHDWIDNHQAQTIFWLNGMAGTGKSTIARTMASKWDKRGYLGASFFFKRGEADRGNLSRFYTTVARQLVVSTPGLAPHVKAAIEKDDSITTKAAAEQFDKLILQPLLQVQVTDKTVIAVTIDALDECEGDQEIRQLIDLLTRTRDVLDPRIRVLITSRPELPIRLGFNAIPGHYQDFVLHDIPESIITRDILVFLEEKLGDIRRTYNASVDEGRKLADDWPGMASTELLAQRATPLFIFAATVCRFISQRNCANPQKQLQKVLSYETKSQESKMDATYLPPLEQQLEELSKREQEEVVNEFQQIVGTLVLLESPLSVSALARLIDTSEQTIYGRLDMLHSVLKFPTTSETPIRLLHLSFRDFLLDPEKQGVNKFWVDKKQAHGRIAMGCLRVMDACLKEDICGLIVPGIERSEISPERVMSCISVELQYACRYWTFHVQEAESFAQAEEEILSFLKRHLLHWLEVLSLLGRSRESFRAIRILQTLAKVITIS</sequence>
<gene>
    <name evidence="4" type="ORF">NW762_010136</name>
</gene>
<proteinExistence type="predicted"/>
<dbReference type="InterPro" id="IPR007111">
    <property type="entry name" value="NACHT_NTPase"/>
</dbReference>
<keyword evidence="1" id="KW-0677">Repeat</keyword>